<dbReference type="Gene3D" id="3.50.90.10">
    <property type="entry name" value="YerB-like"/>
    <property type="match status" value="1"/>
</dbReference>
<dbReference type="SUPFAM" id="SSF159774">
    <property type="entry name" value="YerB-like"/>
    <property type="match status" value="1"/>
</dbReference>
<feature type="transmembrane region" description="Helical" evidence="1">
    <location>
        <begin position="30"/>
        <end position="52"/>
    </location>
</feature>
<evidence type="ECO:0000259" key="3">
    <source>
        <dbReference type="Pfam" id="PF17479"/>
    </source>
</evidence>
<feature type="domain" description="DUF3048" evidence="3">
    <location>
        <begin position="282"/>
        <end position="390"/>
    </location>
</feature>
<reference evidence="4" key="1">
    <citation type="journal article" date="2020" name="mSystems">
        <title>Genome- and Community-Level Interaction Insights into Carbon Utilization and Element Cycling Functions of Hydrothermarchaeota in Hydrothermal Sediment.</title>
        <authorList>
            <person name="Zhou Z."/>
            <person name="Liu Y."/>
            <person name="Xu W."/>
            <person name="Pan J."/>
            <person name="Luo Z.H."/>
            <person name="Li M."/>
        </authorList>
    </citation>
    <scope>NUCLEOTIDE SEQUENCE [LARGE SCALE GENOMIC DNA]</scope>
    <source>
        <strain evidence="4">SpSt-1042</strain>
    </source>
</reference>
<gene>
    <name evidence="4" type="ORF">ENL96_02225</name>
</gene>
<comment type="caution">
    <text evidence="4">The sequence shown here is derived from an EMBL/GenBank/DDBJ whole genome shotgun (WGS) entry which is preliminary data.</text>
</comment>
<dbReference type="InterPro" id="IPR021416">
    <property type="entry name" value="DUF3048_N"/>
</dbReference>
<sequence>MIINSKDTQTNKNEEVLEVKKGKGGILKSVFIAVSCIFIILIPIGVTLYFYFLEEPPSYEKSEERKETEIEKIPIPKYVENPINGMPILKSRKKEIEERVPLCVIIENLPDARPQYGLYDADMVYEAVAEGGITRFMAVFWSKDVQKIMPIRSARKYYVDWVTDIKDCVFYHIGEAVSTDPDVGVRQAVNKYGIKEIRDTLFWRDADCLKKKNVEHCAYTNTETLWKKTEELGWKGALDNIEAYIFKHDKDPIISHAGIKDFSSESHQIHLTLSHPYKTIGYHIVWVYDPQSNSYQRYHGVFNNKDPLKDPISGNIVSAKNVAIIRTDVTFTGDIKNRNEVKVIGSGSGWILIDGKIVEARWEKKDINKRTKFFDLEGNEFRFNRGQLWIQAMPKDVPITVKKADNSEIEIK</sequence>
<dbReference type="AlphaFoldDB" id="A0A7C5URN4"/>
<dbReference type="Pfam" id="PF11258">
    <property type="entry name" value="DUF3048"/>
    <property type="match status" value="1"/>
</dbReference>
<dbReference type="InterPro" id="IPR035328">
    <property type="entry name" value="DUF3048_C"/>
</dbReference>
<keyword evidence="1" id="KW-0472">Membrane</keyword>
<organism evidence="4">
    <name type="scientific">candidate division CPR3 bacterium</name>
    <dbReference type="NCBI Taxonomy" id="2268181"/>
    <lineage>
        <taxon>Bacteria</taxon>
        <taxon>Bacteria division CPR3</taxon>
    </lineage>
</organism>
<evidence type="ECO:0000259" key="2">
    <source>
        <dbReference type="Pfam" id="PF11258"/>
    </source>
</evidence>
<keyword evidence="1" id="KW-0812">Transmembrane</keyword>
<dbReference type="Pfam" id="PF17479">
    <property type="entry name" value="DUF3048_C"/>
    <property type="match status" value="1"/>
</dbReference>
<feature type="domain" description="DUF3048" evidence="2">
    <location>
        <begin position="93"/>
        <end position="234"/>
    </location>
</feature>
<evidence type="ECO:0000313" key="4">
    <source>
        <dbReference type="EMBL" id="HHR92306.1"/>
    </source>
</evidence>
<name>A0A7C5URN4_UNCC3</name>
<dbReference type="InterPro" id="IPR023158">
    <property type="entry name" value="YerB-like_sf"/>
</dbReference>
<keyword evidence="1" id="KW-1133">Transmembrane helix</keyword>
<dbReference type="EMBL" id="DRVY01000064">
    <property type="protein sequence ID" value="HHR92306.1"/>
    <property type="molecule type" value="Genomic_DNA"/>
</dbReference>
<accession>A0A7C5URN4</accession>
<protein>
    <submittedName>
        <fullName evidence="4">DUF3048 domain-containing protein</fullName>
    </submittedName>
</protein>
<evidence type="ECO:0000256" key="1">
    <source>
        <dbReference type="SAM" id="Phobius"/>
    </source>
</evidence>
<proteinExistence type="predicted"/>